<evidence type="ECO:0000256" key="11">
    <source>
        <dbReference type="ARBA" id="ARBA00048792"/>
    </source>
</evidence>
<keyword evidence="7" id="KW-0411">Iron-sulfur</keyword>
<feature type="domain" description="4Fe-4S ferredoxin-type" evidence="15">
    <location>
        <begin position="552"/>
        <end position="582"/>
    </location>
</feature>
<dbReference type="InterPro" id="IPR017900">
    <property type="entry name" value="4Fe4S_Fe_S_CS"/>
</dbReference>
<dbReference type="Gene3D" id="1.10.1060.10">
    <property type="entry name" value="Alpha-helical ferredoxin"/>
    <property type="match status" value="1"/>
</dbReference>
<dbReference type="PRINTS" id="PR00419">
    <property type="entry name" value="ADXRDTASE"/>
</dbReference>
<evidence type="ECO:0000259" key="15">
    <source>
        <dbReference type="PROSITE" id="PS51379"/>
    </source>
</evidence>
<keyword evidence="4" id="KW-0479">Metal-binding</keyword>
<dbReference type="InterPro" id="IPR009051">
    <property type="entry name" value="Helical_ferredxn"/>
</dbReference>
<keyword evidence="5" id="KW-0560">Oxidoreductase</keyword>
<keyword evidence="3" id="KW-0288">FMN</keyword>
<comment type="catalytic activity">
    <reaction evidence="11">
        <text>5,6-dihydrouracil + NAD(+) = uracil + NADH + H(+)</text>
        <dbReference type="Rhea" id="RHEA:20189"/>
        <dbReference type="ChEBI" id="CHEBI:15378"/>
        <dbReference type="ChEBI" id="CHEBI:15901"/>
        <dbReference type="ChEBI" id="CHEBI:17568"/>
        <dbReference type="ChEBI" id="CHEBI:57540"/>
        <dbReference type="ChEBI" id="CHEBI:57945"/>
        <dbReference type="EC" id="1.3.1.1"/>
    </reaction>
</comment>
<evidence type="ECO:0000313" key="16">
    <source>
        <dbReference type="EMBL" id="MDA5093801.1"/>
    </source>
</evidence>
<proteinExistence type="predicted"/>
<keyword evidence="2" id="KW-0285">Flavoprotein</keyword>
<sequence length="597" mass="66065">MKPTNVTDPEYFHKVVDCQFACPAHTPVPAYIRLISQQRYTDAYLVNWESNVFPGVLGRTCDRPCEPVCRRGRVEEEPVAICRLKRVAADFKEDVSSRLPRAGKPNGKKIALIGGGPASLTVARDLAPLGYELHLYDANAKAGGFMRSEIPSFRLPESVLDEEVGYVMDMGITAHFNTYVDSMADILTNGYDAVFVGSGAPRGRDLPKLPGRKKADKNIHIGLDWLANVAFEHTKKIGKKVIVLGGGNTAMDCCRTSRRLGGEDVKVIVRSPFEDMKASPWEKEDAIHEGIPIIDNHVPKEFVLKKGKLVGMTFEKVEPKYHEDGRRELVPTGEEPAFFECDDVLIAIGQENAFPWIEKETGIRFTSWGTPIINDDETFQSTRKDVFFGGDAAFGPANIITAVAHGHKAAVSIDLYCRGKDLEKRPAPNVTLISQKMGIHEWSYDSIPVNDKREAVPLVELGEALKDRDLEVELGFDLETAFVQAERCLNCDAQTVFTADSCIECDACADICPTSCINFIQNAPEEELRANLMVPADDPEQDIYVSQTLNTGKVLVKDEDVCLHCGLCAERCPTAAWDMKLFTYNVAKATPDLMEVS</sequence>
<evidence type="ECO:0000256" key="10">
    <source>
        <dbReference type="ARBA" id="ARBA00047685"/>
    </source>
</evidence>
<dbReference type="SUPFAM" id="SSF46548">
    <property type="entry name" value="alpha-helical ferredoxin"/>
    <property type="match status" value="2"/>
</dbReference>
<evidence type="ECO:0000313" key="17">
    <source>
        <dbReference type="Proteomes" id="UP001528040"/>
    </source>
</evidence>
<evidence type="ECO:0000256" key="1">
    <source>
        <dbReference type="ARBA" id="ARBA00001917"/>
    </source>
</evidence>
<dbReference type="EMBL" id="JAQIIO010000003">
    <property type="protein sequence ID" value="MDA5093801.1"/>
    <property type="molecule type" value="Genomic_DNA"/>
</dbReference>
<evidence type="ECO:0000256" key="2">
    <source>
        <dbReference type="ARBA" id="ARBA00022630"/>
    </source>
</evidence>
<dbReference type="InterPro" id="IPR036188">
    <property type="entry name" value="FAD/NAD-bd_sf"/>
</dbReference>
<gene>
    <name evidence="16" type="ORF">O2N63_06840</name>
</gene>
<reference evidence="16 17" key="1">
    <citation type="submission" date="2023-01" db="EMBL/GenBank/DDBJ databases">
        <authorList>
            <person name="Yoon J.-W."/>
        </authorList>
    </citation>
    <scope>NUCLEOTIDE SEQUENCE [LARGE SCALE GENOMIC DNA]</scope>
    <source>
        <strain evidence="16 17">KMU-50</strain>
    </source>
</reference>
<dbReference type="SUPFAM" id="SSF54862">
    <property type="entry name" value="4Fe-4S ferredoxins"/>
    <property type="match status" value="1"/>
</dbReference>
<comment type="caution">
    <text evidence="16">The sequence shown here is derived from an EMBL/GenBank/DDBJ whole genome shotgun (WGS) entry which is preliminary data.</text>
</comment>
<dbReference type="PROSITE" id="PS00198">
    <property type="entry name" value="4FE4S_FER_1"/>
    <property type="match status" value="2"/>
</dbReference>
<dbReference type="InterPro" id="IPR017896">
    <property type="entry name" value="4Fe4S_Fe-S-bd"/>
</dbReference>
<comment type="subunit">
    <text evidence="13">Heterotetramer of 2 PreA and 2 PreT subunits.</text>
</comment>
<comment type="catalytic activity">
    <reaction evidence="10">
        <text>5,6-dihydrothymine + NAD(+) = thymine + NADH + H(+)</text>
        <dbReference type="Rhea" id="RHEA:28791"/>
        <dbReference type="ChEBI" id="CHEBI:15378"/>
        <dbReference type="ChEBI" id="CHEBI:17821"/>
        <dbReference type="ChEBI" id="CHEBI:27468"/>
        <dbReference type="ChEBI" id="CHEBI:57540"/>
        <dbReference type="ChEBI" id="CHEBI:57945"/>
        <dbReference type="EC" id="1.3.1.1"/>
    </reaction>
</comment>
<protein>
    <recommendedName>
        <fullName evidence="14">dihydrouracil dehydrogenase (NAD(+))</fullName>
        <ecNumber evidence="14">1.3.1.1</ecNumber>
    </recommendedName>
    <alternativeName>
        <fullName evidence="9">Dihydrothymine dehydrogenase</fullName>
    </alternativeName>
    <alternativeName>
        <fullName evidence="8">Dihydrouracil dehydrogenase</fullName>
    </alternativeName>
</protein>
<dbReference type="Pfam" id="PF14691">
    <property type="entry name" value="Fer4_20"/>
    <property type="match status" value="1"/>
</dbReference>
<dbReference type="Gene3D" id="3.30.70.3270">
    <property type="match status" value="1"/>
</dbReference>
<dbReference type="RefSeq" id="WP_271053510.1">
    <property type="nucleotide sequence ID" value="NZ_JAQIIO010000003.1"/>
</dbReference>
<dbReference type="PROSITE" id="PS51379">
    <property type="entry name" value="4FE4S_FER_2"/>
    <property type="match status" value="2"/>
</dbReference>
<dbReference type="PANTHER" id="PTHR43073">
    <property type="entry name" value="DIHYDROPYRIMIDINE DEHYDROGENASE [NADP(+)]"/>
    <property type="match status" value="1"/>
</dbReference>
<keyword evidence="17" id="KW-1185">Reference proteome</keyword>
<evidence type="ECO:0000256" key="14">
    <source>
        <dbReference type="ARBA" id="ARBA00049728"/>
    </source>
</evidence>
<evidence type="ECO:0000256" key="6">
    <source>
        <dbReference type="ARBA" id="ARBA00023004"/>
    </source>
</evidence>
<evidence type="ECO:0000256" key="3">
    <source>
        <dbReference type="ARBA" id="ARBA00022643"/>
    </source>
</evidence>
<evidence type="ECO:0000256" key="12">
    <source>
        <dbReference type="ARBA" id="ARBA00049578"/>
    </source>
</evidence>
<dbReference type="InterPro" id="IPR023753">
    <property type="entry name" value="FAD/NAD-binding_dom"/>
</dbReference>
<name>A0ABT4W011_9RHOB</name>
<evidence type="ECO:0000256" key="8">
    <source>
        <dbReference type="ARBA" id="ARBA00030119"/>
    </source>
</evidence>
<evidence type="ECO:0000256" key="9">
    <source>
        <dbReference type="ARBA" id="ARBA00032722"/>
    </source>
</evidence>
<accession>A0ABT4W011</accession>
<evidence type="ECO:0000256" key="7">
    <source>
        <dbReference type="ARBA" id="ARBA00023014"/>
    </source>
</evidence>
<evidence type="ECO:0000256" key="5">
    <source>
        <dbReference type="ARBA" id="ARBA00023002"/>
    </source>
</evidence>
<evidence type="ECO:0000256" key="4">
    <source>
        <dbReference type="ARBA" id="ARBA00022723"/>
    </source>
</evidence>
<dbReference type="Gene3D" id="3.50.50.60">
    <property type="entry name" value="FAD/NAD(P)-binding domain"/>
    <property type="match status" value="2"/>
</dbReference>
<dbReference type="EC" id="1.3.1.1" evidence="14"/>
<organism evidence="16 17">
    <name type="scientific">Aliiroseovarius salicola</name>
    <dbReference type="NCBI Taxonomy" id="3009082"/>
    <lineage>
        <taxon>Bacteria</taxon>
        <taxon>Pseudomonadati</taxon>
        <taxon>Pseudomonadota</taxon>
        <taxon>Alphaproteobacteria</taxon>
        <taxon>Rhodobacterales</taxon>
        <taxon>Paracoccaceae</taxon>
        <taxon>Aliiroseovarius</taxon>
    </lineage>
</organism>
<evidence type="ECO:0000256" key="13">
    <source>
        <dbReference type="ARBA" id="ARBA00049714"/>
    </source>
</evidence>
<comment type="function">
    <text evidence="12">Involved in pyrimidine base degradation. Catalyzes physiologically the reduction of uracil to 5,6-dihydrouracil (DHU) by using NADH as a specific cosubstrate. It also catalyzes the reverse reaction and the reduction of thymine to 5,6-dihydrothymine (DHT).</text>
</comment>
<dbReference type="Proteomes" id="UP001528040">
    <property type="component" value="Unassembled WGS sequence"/>
</dbReference>
<dbReference type="Pfam" id="PF12838">
    <property type="entry name" value="Fer4_7"/>
    <property type="match status" value="1"/>
</dbReference>
<feature type="domain" description="4Fe-4S ferredoxin-type" evidence="15">
    <location>
        <begin position="493"/>
        <end position="522"/>
    </location>
</feature>
<dbReference type="InterPro" id="IPR028261">
    <property type="entry name" value="DPD_II"/>
</dbReference>
<keyword evidence="6" id="KW-0408">Iron</keyword>
<dbReference type="SUPFAM" id="SSF51971">
    <property type="entry name" value="Nucleotide-binding domain"/>
    <property type="match status" value="1"/>
</dbReference>
<comment type="cofactor">
    <cofactor evidence="1">
        <name>FMN</name>
        <dbReference type="ChEBI" id="CHEBI:58210"/>
    </cofactor>
</comment>
<dbReference type="Pfam" id="PF07992">
    <property type="entry name" value="Pyr_redox_2"/>
    <property type="match status" value="1"/>
</dbReference>
<dbReference type="PANTHER" id="PTHR43073:SF2">
    <property type="entry name" value="DIHYDROPYRIMIDINE DEHYDROGENASE [NADP(+)]"/>
    <property type="match status" value="1"/>
</dbReference>